<dbReference type="AlphaFoldDB" id="A0AA35Z1B4"/>
<protein>
    <submittedName>
        <fullName evidence="10">Uncharacterized protein</fullName>
    </submittedName>
</protein>
<dbReference type="GO" id="GO:0006629">
    <property type="term" value="P:lipid metabolic process"/>
    <property type="evidence" value="ECO:0007669"/>
    <property type="project" value="InterPro"/>
</dbReference>
<dbReference type="PANTHER" id="PTHR47090:SF4">
    <property type="entry name" value="FUNGAL LIPASE-LIKE DOMAIN, ALPHA_BETA HYDROLASE"/>
    <property type="match status" value="1"/>
</dbReference>
<evidence type="ECO:0000256" key="4">
    <source>
        <dbReference type="ARBA" id="ARBA00022801"/>
    </source>
</evidence>
<evidence type="ECO:0000256" key="1">
    <source>
        <dbReference type="ARBA" id="ARBA00004123"/>
    </source>
</evidence>
<comment type="subcellular location">
    <subcellularLocation>
        <location evidence="2">Cytoplasm</location>
    </subcellularLocation>
    <subcellularLocation>
        <location evidence="1">Nucleus</location>
    </subcellularLocation>
</comment>
<evidence type="ECO:0000313" key="11">
    <source>
        <dbReference type="Proteomes" id="UP001177003"/>
    </source>
</evidence>
<evidence type="ECO:0000256" key="7">
    <source>
        <dbReference type="SAM" id="Coils"/>
    </source>
</evidence>
<evidence type="ECO:0000256" key="6">
    <source>
        <dbReference type="ARBA" id="ARBA00023242"/>
    </source>
</evidence>
<feature type="domain" description="Fungal lipase-type" evidence="8">
    <location>
        <begin position="49"/>
        <end position="197"/>
    </location>
</feature>
<dbReference type="Pfam" id="PF18117">
    <property type="entry name" value="EDS1_EP"/>
    <property type="match status" value="1"/>
</dbReference>
<keyword evidence="11" id="KW-1185">Reference proteome</keyword>
<evidence type="ECO:0000256" key="5">
    <source>
        <dbReference type="ARBA" id="ARBA00022821"/>
    </source>
</evidence>
<keyword evidence="3" id="KW-0963">Cytoplasm</keyword>
<proteinExistence type="predicted"/>
<keyword evidence="7" id="KW-0175">Coiled coil</keyword>
<keyword evidence="6" id="KW-0539">Nucleus</keyword>
<evidence type="ECO:0000259" key="9">
    <source>
        <dbReference type="Pfam" id="PF18117"/>
    </source>
</evidence>
<keyword evidence="5" id="KW-0611">Plant defense</keyword>
<gene>
    <name evidence="10" type="ORF">LSALG_LOCUS23459</name>
</gene>
<dbReference type="GO" id="GO:0006952">
    <property type="term" value="P:defense response"/>
    <property type="evidence" value="ECO:0007669"/>
    <property type="project" value="UniProtKB-KW"/>
</dbReference>
<reference evidence="10" key="1">
    <citation type="submission" date="2023-04" db="EMBL/GenBank/DDBJ databases">
        <authorList>
            <person name="Vijverberg K."/>
            <person name="Xiong W."/>
            <person name="Schranz E."/>
        </authorList>
    </citation>
    <scope>NUCLEOTIDE SEQUENCE</scope>
</reference>
<dbReference type="InterPro" id="IPR029058">
    <property type="entry name" value="AB_hydrolase_fold"/>
</dbReference>
<dbReference type="Gene3D" id="3.40.50.1820">
    <property type="entry name" value="alpha/beta hydrolase"/>
    <property type="match status" value="1"/>
</dbReference>
<dbReference type="EMBL" id="OX465081">
    <property type="protein sequence ID" value="CAI9283891.1"/>
    <property type="molecule type" value="Genomic_DNA"/>
</dbReference>
<dbReference type="GO" id="GO:0016787">
    <property type="term" value="F:hydrolase activity"/>
    <property type="evidence" value="ECO:0007669"/>
    <property type="project" value="UniProtKB-KW"/>
</dbReference>
<evidence type="ECO:0000313" key="10">
    <source>
        <dbReference type="EMBL" id="CAI9283891.1"/>
    </source>
</evidence>
<dbReference type="Proteomes" id="UP001177003">
    <property type="component" value="Chromosome 5"/>
</dbReference>
<feature type="coiled-coil region" evidence="7">
    <location>
        <begin position="406"/>
        <end position="465"/>
    </location>
</feature>
<dbReference type="InterPro" id="IPR002921">
    <property type="entry name" value="Fungal_lipase-type"/>
</dbReference>
<evidence type="ECO:0000256" key="3">
    <source>
        <dbReference type="ARBA" id="ARBA00022490"/>
    </source>
</evidence>
<organism evidence="10 11">
    <name type="scientific">Lactuca saligna</name>
    <name type="common">Willowleaf lettuce</name>
    <dbReference type="NCBI Taxonomy" id="75948"/>
    <lineage>
        <taxon>Eukaryota</taxon>
        <taxon>Viridiplantae</taxon>
        <taxon>Streptophyta</taxon>
        <taxon>Embryophyta</taxon>
        <taxon>Tracheophyta</taxon>
        <taxon>Spermatophyta</taxon>
        <taxon>Magnoliopsida</taxon>
        <taxon>eudicotyledons</taxon>
        <taxon>Gunneridae</taxon>
        <taxon>Pentapetalae</taxon>
        <taxon>asterids</taxon>
        <taxon>campanulids</taxon>
        <taxon>Asterales</taxon>
        <taxon>Asteraceae</taxon>
        <taxon>Cichorioideae</taxon>
        <taxon>Cichorieae</taxon>
        <taxon>Lactucinae</taxon>
        <taxon>Lactuca</taxon>
    </lineage>
</organism>
<dbReference type="PANTHER" id="PTHR47090">
    <property type="entry name" value="PROTEIN EDS1-RELATED"/>
    <property type="match status" value="1"/>
</dbReference>
<keyword evidence="4" id="KW-0378">Hydrolase</keyword>
<dbReference type="GO" id="GO:0005634">
    <property type="term" value="C:nucleus"/>
    <property type="evidence" value="ECO:0007669"/>
    <property type="project" value="UniProtKB-SubCell"/>
</dbReference>
<accession>A0AA35Z1B4</accession>
<dbReference type="Pfam" id="PF01764">
    <property type="entry name" value="Lipase_3"/>
    <property type="match status" value="1"/>
</dbReference>
<sequence>MEVERDSVKLSLSNELTKTAQSLSMESHKQNKPFITNLNKKPSMEVAIFAFPGSWEVSDWYHDDRFGETEVDRNLFKSMCRIGENRPAKVNAAFLKRFQDLLNESTFKSEVEKAVNTNKKILFTGHSYGGAIASFATLWLLDEYVKNRGKKFPIGCVTFGSPLIGDRTLSHAVRREKWAGHFTHFVMEHDVVPRIMLSPKISIQQHVPSILKFFQQQVNAIDDKPHKSRKLIFSKSGPGKRTAEDRSIGDDEGVEFFENVIINASAVASHVAFELMEPTNSLMEKLSVDFVKVSPYRPSGFYVFCTSHSQQFRVENPNAVLQLLFYFLQLTDESQNLVDFSSKSFNESFSYEEQVKNVLQLENLIDLKDLNDHLLTPNGTAGDAVRTSNEALFQLSASARCCLIAAEEAENRKKENEKMIDKSMKKYATPEEKKKKRNRTELKFIEEILDELREYKKNHTDYYEAFKLQKEHDVDFLVNVDRLKLAKIFDEIVEMVMRDDLPDEFEGREEWVKVGTEFRRLFEPLDIGNYYRHSKGDDNNKVYLDVRPKRYKFTQRWYEHANGMGFELVSETNFVALLEEIKKEVEETKKKPIDMVKEEFKSLEKQVHNWISDHKIRNDDDDDDDVFWGECFFSVLRGKLG</sequence>
<dbReference type="CDD" id="cd00519">
    <property type="entry name" value="Lipase_3"/>
    <property type="match status" value="1"/>
</dbReference>
<dbReference type="InterPro" id="IPR041266">
    <property type="entry name" value="EDS1_EP"/>
</dbReference>
<feature type="domain" description="EDS1 EP" evidence="9">
    <location>
        <begin position="452"/>
        <end position="619"/>
    </location>
</feature>
<name>A0AA35Z1B4_LACSI</name>
<dbReference type="InterPro" id="IPR044214">
    <property type="entry name" value="EDS1-like"/>
</dbReference>
<evidence type="ECO:0000256" key="2">
    <source>
        <dbReference type="ARBA" id="ARBA00004496"/>
    </source>
</evidence>
<dbReference type="GO" id="GO:0005737">
    <property type="term" value="C:cytoplasm"/>
    <property type="evidence" value="ECO:0007669"/>
    <property type="project" value="UniProtKB-SubCell"/>
</dbReference>
<dbReference type="SUPFAM" id="SSF53474">
    <property type="entry name" value="alpha/beta-Hydrolases"/>
    <property type="match status" value="1"/>
</dbReference>
<evidence type="ECO:0000259" key="8">
    <source>
        <dbReference type="Pfam" id="PF01764"/>
    </source>
</evidence>